<dbReference type="EMBL" id="CP003382">
    <property type="protein sequence ID" value="AFZ67568.1"/>
    <property type="molecule type" value="Genomic_DNA"/>
</dbReference>
<dbReference type="STRING" id="937777.Deipe_2072"/>
<name>L0A0Z4_DEIPD</name>
<evidence type="ECO:0000313" key="1">
    <source>
        <dbReference type="EMBL" id="AFZ67568.1"/>
    </source>
</evidence>
<protein>
    <submittedName>
        <fullName evidence="1">Uncharacterized protein</fullName>
    </submittedName>
</protein>
<dbReference type="RefSeq" id="WP_015235873.1">
    <property type="nucleotide sequence ID" value="NC_019793.1"/>
</dbReference>
<proteinExistence type="predicted"/>
<gene>
    <name evidence="1" type="ordered locus">Deipe_2072</name>
</gene>
<organism evidence="1 2">
    <name type="scientific">Deinococcus peraridilitoris (strain DSM 19664 / LMG 22246 / CIP 109416 / KR-200)</name>
    <dbReference type="NCBI Taxonomy" id="937777"/>
    <lineage>
        <taxon>Bacteria</taxon>
        <taxon>Thermotogati</taxon>
        <taxon>Deinococcota</taxon>
        <taxon>Deinococci</taxon>
        <taxon>Deinococcales</taxon>
        <taxon>Deinococcaceae</taxon>
        <taxon>Deinococcus</taxon>
    </lineage>
</organism>
<dbReference type="HOGENOM" id="CLU_1934583_0_0_0"/>
<reference evidence="2" key="1">
    <citation type="submission" date="2012-03" db="EMBL/GenBank/DDBJ databases">
        <title>Complete sequence of chromosome of Deinococcus peraridilitoris DSM 19664.</title>
        <authorList>
            <person name="Lucas S."/>
            <person name="Copeland A."/>
            <person name="Lapidus A."/>
            <person name="Glavina del Rio T."/>
            <person name="Dalin E."/>
            <person name="Tice H."/>
            <person name="Bruce D."/>
            <person name="Goodwin L."/>
            <person name="Pitluck S."/>
            <person name="Peters L."/>
            <person name="Mikhailova N."/>
            <person name="Lu M."/>
            <person name="Kyrpides N."/>
            <person name="Mavromatis K."/>
            <person name="Ivanova N."/>
            <person name="Brettin T."/>
            <person name="Detter J.C."/>
            <person name="Han C."/>
            <person name="Larimer F."/>
            <person name="Land M."/>
            <person name="Hauser L."/>
            <person name="Markowitz V."/>
            <person name="Cheng J.-F."/>
            <person name="Hugenholtz P."/>
            <person name="Woyke T."/>
            <person name="Wu D."/>
            <person name="Pukall R."/>
            <person name="Steenblock K."/>
            <person name="Brambilla E."/>
            <person name="Klenk H.-P."/>
            <person name="Eisen J.A."/>
        </authorList>
    </citation>
    <scope>NUCLEOTIDE SEQUENCE [LARGE SCALE GENOMIC DNA]</scope>
    <source>
        <strain evidence="2">DSM 19664 / LMG 22246 / CIP 109416 / KR-200</strain>
    </source>
</reference>
<dbReference type="AlphaFoldDB" id="L0A0Z4"/>
<dbReference type="PATRIC" id="fig|937777.3.peg.2082"/>
<dbReference type="KEGG" id="dpd:Deipe_2072"/>
<dbReference type="Proteomes" id="UP000010467">
    <property type="component" value="Chromosome"/>
</dbReference>
<accession>L0A0Z4</accession>
<sequence length="130" mass="13433">MPATPQHVRDYAPTLTLPDDATLTKLLSRAQRWAEAEAAKVSVTLSDTPDTQDAVSAYTLHLLASLGASGADAGTESVEIGSVKLKLSGQAGAALSKEHAASWFDTATQHLKDAGVTGGIAALNLTFSGW</sequence>
<keyword evidence="2" id="KW-1185">Reference proteome</keyword>
<evidence type="ECO:0000313" key="2">
    <source>
        <dbReference type="Proteomes" id="UP000010467"/>
    </source>
</evidence>